<gene>
    <name evidence="2" type="ORF">C7B45_00985</name>
</gene>
<dbReference type="AlphaFoldDB" id="A0A2T2WNR6"/>
<protein>
    <submittedName>
        <fullName evidence="2">3-oxoadipate--succinyl-CoA transferase subunit B</fullName>
    </submittedName>
</protein>
<dbReference type="SMART" id="SM00882">
    <property type="entry name" value="CoA_trans"/>
    <property type="match status" value="1"/>
</dbReference>
<evidence type="ECO:0000256" key="1">
    <source>
        <dbReference type="ARBA" id="ARBA00007047"/>
    </source>
</evidence>
<reference evidence="2 3" key="1">
    <citation type="journal article" date="2014" name="BMC Genomics">
        <title>Comparison of environmental and isolate Sulfobacillus genomes reveals diverse carbon, sulfur, nitrogen, and hydrogen metabolisms.</title>
        <authorList>
            <person name="Justice N.B."/>
            <person name="Norman A."/>
            <person name="Brown C.T."/>
            <person name="Singh A."/>
            <person name="Thomas B.C."/>
            <person name="Banfield J.F."/>
        </authorList>
    </citation>
    <scope>NUCLEOTIDE SEQUENCE [LARGE SCALE GENOMIC DNA]</scope>
    <source>
        <strain evidence="2">AMDSBA3</strain>
    </source>
</reference>
<name>A0A2T2WNR6_9FIRM</name>
<organism evidence="2 3">
    <name type="scientific">Sulfobacillus acidophilus</name>
    <dbReference type="NCBI Taxonomy" id="53633"/>
    <lineage>
        <taxon>Bacteria</taxon>
        <taxon>Bacillati</taxon>
        <taxon>Bacillota</taxon>
        <taxon>Clostridia</taxon>
        <taxon>Eubacteriales</taxon>
        <taxon>Clostridiales Family XVII. Incertae Sedis</taxon>
        <taxon>Sulfobacillus</taxon>
    </lineage>
</organism>
<dbReference type="PANTHER" id="PTHR43293:SF3">
    <property type="entry name" value="CHOLESTEROL RING-CLEAVING HYDROLASE IPDB SUBUNIT"/>
    <property type="match status" value="1"/>
</dbReference>
<dbReference type="GO" id="GO:0008410">
    <property type="term" value="F:CoA-transferase activity"/>
    <property type="evidence" value="ECO:0007669"/>
    <property type="project" value="InterPro"/>
</dbReference>
<sequence>MSSDRDQMIVTAARLLNNNERVLVGVGIPNIAANLAKRLGAPDLVLVYESGVIDANPDQLPLSIGDGTLVRNALGVLPMRELFFHYLMAGWIDVGFLGAAQIDVYGNLNSTIIGSYDAPRVRLAGAGGASEIATSARRTIIVMEHARDRFVERVDFVTSVGHEPGAIHSQGPGPWRVVSSLGVFGFDARGRMQLLQLLPGHTYEEVLDLSGWAIPRAPHAIPTVPAPTDRELAQLGHLYATLPKGVVS</sequence>
<proteinExistence type="inferred from homology"/>
<keyword evidence="2" id="KW-0808">Transferase</keyword>
<dbReference type="EMBL" id="PXYV01000002">
    <property type="protein sequence ID" value="PSR23889.1"/>
    <property type="molecule type" value="Genomic_DNA"/>
</dbReference>
<comment type="similarity">
    <text evidence="1">Belongs to the 3-oxoacid CoA-transferase subunit B family.</text>
</comment>
<dbReference type="Pfam" id="PF01144">
    <property type="entry name" value="CoA_trans"/>
    <property type="match status" value="1"/>
</dbReference>
<evidence type="ECO:0000313" key="3">
    <source>
        <dbReference type="Proteomes" id="UP000241848"/>
    </source>
</evidence>
<accession>A0A2T2WNR6</accession>
<dbReference type="InterPro" id="IPR004165">
    <property type="entry name" value="CoA_trans_fam_I"/>
</dbReference>
<dbReference type="SUPFAM" id="SSF100950">
    <property type="entry name" value="NagB/RpiA/CoA transferase-like"/>
    <property type="match status" value="1"/>
</dbReference>
<comment type="caution">
    <text evidence="2">The sequence shown here is derived from an EMBL/GenBank/DDBJ whole genome shotgun (WGS) entry which is preliminary data.</text>
</comment>
<dbReference type="Gene3D" id="3.40.1080.10">
    <property type="entry name" value="Glutaconate Coenzyme A-transferase"/>
    <property type="match status" value="1"/>
</dbReference>
<dbReference type="PANTHER" id="PTHR43293">
    <property type="entry name" value="ACETATE COA-TRANSFERASE YDIF"/>
    <property type="match status" value="1"/>
</dbReference>
<evidence type="ECO:0000313" key="2">
    <source>
        <dbReference type="EMBL" id="PSR23889.1"/>
    </source>
</evidence>
<dbReference type="Proteomes" id="UP000241848">
    <property type="component" value="Unassembled WGS sequence"/>
</dbReference>
<dbReference type="InterPro" id="IPR037171">
    <property type="entry name" value="NagB/RpiA_transferase-like"/>
</dbReference>